<organism evidence="1 2">
    <name type="scientific">Flavisolibacter ginsengisoli DSM 18119</name>
    <dbReference type="NCBI Taxonomy" id="1121884"/>
    <lineage>
        <taxon>Bacteria</taxon>
        <taxon>Pseudomonadati</taxon>
        <taxon>Bacteroidota</taxon>
        <taxon>Chitinophagia</taxon>
        <taxon>Chitinophagales</taxon>
        <taxon>Chitinophagaceae</taxon>
        <taxon>Flavisolibacter</taxon>
    </lineage>
</organism>
<dbReference type="InterPro" id="IPR012334">
    <property type="entry name" value="Pectin_lyas_fold"/>
</dbReference>
<dbReference type="Proteomes" id="UP000184048">
    <property type="component" value="Unassembled WGS sequence"/>
</dbReference>
<dbReference type="InterPro" id="IPR011050">
    <property type="entry name" value="Pectin_lyase_fold/virulence"/>
</dbReference>
<reference evidence="1 2" key="1">
    <citation type="submission" date="2016-11" db="EMBL/GenBank/DDBJ databases">
        <authorList>
            <person name="Jaros S."/>
            <person name="Januszkiewicz K."/>
            <person name="Wedrychowicz H."/>
        </authorList>
    </citation>
    <scope>NUCLEOTIDE SEQUENCE [LARGE SCALE GENOMIC DNA]</scope>
    <source>
        <strain evidence="1 2">DSM 18119</strain>
    </source>
</reference>
<dbReference type="PANTHER" id="PTHR11319">
    <property type="entry name" value="G PROTEIN-COUPLED RECEPTOR-RELATED"/>
    <property type="match status" value="1"/>
</dbReference>
<evidence type="ECO:0000313" key="1">
    <source>
        <dbReference type="EMBL" id="SHE48852.1"/>
    </source>
</evidence>
<proteinExistence type="predicted"/>
<gene>
    <name evidence="1" type="ORF">SAMN02745131_00442</name>
</gene>
<dbReference type="PANTHER" id="PTHR11319:SF35">
    <property type="entry name" value="OUTER MEMBRANE PROTEIN PMPC-RELATED"/>
    <property type="match status" value="1"/>
</dbReference>
<dbReference type="AlphaFoldDB" id="A0A1M4TWQ4"/>
<dbReference type="SUPFAM" id="SSF51126">
    <property type="entry name" value="Pectin lyase-like"/>
    <property type="match status" value="1"/>
</dbReference>
<protein>
    <submittedName>
        <fullName evidence="1">Polymorphic outer membrane protein repeat-containing protein</fullName>
    </submittedName>
</protein>
<evidence type="ECO:0000313" key="2">
    <source>
        <dbReference type="Proteomes" id="UP000184048"/>
    </source>
</evidence>
<dbReference type="STRING" id="1121884.SAMN02745131_00442"/>
<dbReference type="RefSeq" id="WP_072833619.1">
    <property type="nucleotide sequence ID" value="NZ_FQUU01000002.1"/>
</dbReference>
<dbReference type="OrthoDB" id="8901262at2"/>
<sequence>MKSVITHFLFFNLFLIVSSPVFARELKVCTSGCAFSSIQEAVNAAFKGDTILVNIEGTFTENNITISKDLVVRGLGQAVTILQAHPERGQSQHRLFYITGGARVIIEYLTIQHGVEKADPTPWKGNGGGILIDGSNSSLTLNYVTLKHCDTQLTGSSGGAIALLGSSTSLSINNSLFDNNIANNGSGGGIYLASNGGDCFTRNTGFDNNVAANGSGGAVYMEGSGSSTFISSSFTGNQSLNQHNGGALFITGSVPTFNNCLFLRNSAEKDGGALKIDGADIANCTFYFNTAINGGAISQDAGHENTELFLSNCTLLNNAATGFGSSGAGLHTSSPAAQVYMINTVIDKSTSGADLYLFAASSLTTNEKNHVGKASFTNGSAHFGTN</sequence>
<name>A0A1M4TWQ4_9BACT</name>
<dbReference type="Gene3D" id="2.160.20.10">
    <property type="entry name" value="Single-stranded right-handed beta-helix, Pectin lyase-like"/>
    <property type="match status" value="1"/>
</dbReference>
<dbReference type="EMBL" id="FQUU01000002">
    <property type="protein sequence ID" value="SHE48852.1"/>
    <property type="molecule type" value="Genomic_DNA"/>
</dbReference>
<accession>A0A1M4TWQ4</accession>
<keyword evidence="2" id="KW-1185">Reference proteome</keyword>